<sequence length="41" mass="4526">MDFGDQKTKGGLIIASDDGHTRGIKPRWCKVVSKGHKNKDT</sequence>
<evidence type="ECO:0000313" key="1">
    <source>
        <dbReference type="EMBL" id="SVC26834.1"/>
    </source>
</evidence>
<dbReference type="AlphaFoldDB" id="A0A382KPQ5"/>
<proteinExistence type="predicted"/>
<dbReference type="EMBL" id="UINC01082245">
    <property type="protein sequence ID" value="SVC26834.1"/>
    <property type="molecule type" value="Genomic_DNA"/>
</dbReference>
<protein>
    <submittedName>
        <fullName evidence="1">Uncharacterized protein</fullName>
    </submittedName>
</protein>
<reference evidence="1" key="1">
    <citation type="submission" date="2018-05" db="EMBL/GenBank/DDBJ databases">
        <authorList>
            <person name="Lanie J.A."/>
            <person name="Ng W.-L."/>
            <person name="Kazmierczak K.M."/>
            <person name="Andrzejewski T.M."/>
            <person name="Davidsen T.M."/>
            <person name="Wayne K.J."/>
            <person name="Tettelin H."/>
            <person name="Glass J.I."/>
            <person name="Rusch D."/>
            <person name="Podicherti R."/>
            <person name="Tsui H.-C.T."/>
            <person name="Winkler M.E."/>
        </authorList>
    </citation>
    <scope>NUCLEOTIDE SEQUENCE</scope>
</reference>
<gene>
    <name evidence="1" type="ORF">METZ01_LOCUS279688</name>
</gene>
<organism evidence="1">
    <name type="scientific">marine metagenome</name>
    <dbReference type="NCBI Taxonomy" id="408172"/>
    <lineage>
        <taxon>unclassified sequences</taxon>
        <taxon>metagenomes</taxon>
        <taxon>ecological metagenomes</taxon>
    </lineage>
</organism>
<feature type="non-terminal residue" evidence="1">
    <location>
        <position position="41"/>
    </location>
</feature>
<name>A0A382KPQ5_9ZZZZ</name>
<accession>A0A382KPQ5</accession>